<dbReference type="AlphaFoldDB" id="A0A833URN5"/>
<comment type="caution">
    <text evidence="1">The sequence shown here is derived from an EMBL/GenBank/DDBJ whole genome shotgun (WGS) entry which is preliminary data.</text>
</comment>
<evidence type="ECO:0000313" key="1">
    <source>
        <dbReference type="EMBL" id="KAF1026913.1"/>
    </source>
</evidence>
<dbReference type="Proteomes" id="UP000490535">
    <property type="component" value="Unassembled WGS sequence"/>
</dbReference>
<accession>A0A833URN5</accession>
<protein>
    <submittedName>
        <fullName evidence="1">Uncharacterized protein</fullName>
    </submittedName>
</protein>
<gene>
    <name evidence="1" type="ORF">GAK29_00997</name>
</gene>
<reference evidence="2" key="1">
    <citation type="journal article" date="2020" name="MBio">
        <title>Horizontal gene transfer to a defensive symbiont with a reduced genome amongst a multipartite beetle microbiome.</title>
        <authorList>
            <person name="Waterworth S.C."/>
            <person name="Florez L.V."/>
            <person name="Rees E.R."/>
            <person name="Hertweck C."/>
            <person name="Kaltenpoth M."/>
            <person name="Kwan J.C."/>
        </authorList>
    </citation>
    <scope>NUCLEOTIDE SEQUENCE [LARGE SCALE GENOMIC DNA]</scope>
</reference>
<dbReference type="EMBL" id="WNDP01000016">
    <property type="protein sequence ID" value="KAF1026913.1"/>
    <property type="molecule type" value="Genomic_DNA"/>
</dbReference>
<sequence>MYLGNGLLKPTDNVGQQVKDNDAYVVSQLSLYKYSKFFLNEVSLVAICNVNKFGK</sequence>
<proteinExistence type="predicted"/>
<organism evidence="1 2">
    <name type="scientific">Acinetobacter bereziniae</name>
    <name type="common">Acinetobacter genomosp. 10</name>
    <dbReference type="NCBI Taxonomy" id="106648"/>
    <lineage>
        <taxon>Bacteria</taxon>
        <taxon>Pseudomonadati</taxon>
        <taxon>Pseudomonadota</taxon>
        <taxon>Gammaproteobacteria</taxon>
        <taxon>Moraxellales</taxon>
        <taxon>Moraxellaceae</taxon>
        <taxon>Acinetobacter</taxon>
    </lineage>
</organism>
<evidence type="ECO:0000313" key="2">
    <source>
        <dbReference type="Proteomes" id="UP000490535"/>
    </source>
</evidence>
<name>A0A833URN5_ACIBZ</name>